<organism evidence="2 3">
    <name type="scientific">Cannabis sativa</name>
    <name type="common">Hemp</name>
    <name type="synonym">Marijuana</name>
    <dbReference type="NCBI Taxonomy" id="3483"/>
    <lineage>
        <taxon>Eukaryota</taxon>
        <taxon>Viridiplantae</taxon>
        <taxon>Streptophyta</taxon>
        <taxon>Embryophyta</taxon>
        <taxon>Tracheophyta</taxon>
        <taxon>Spermatophyta</taxon>
        <taxon>Magnoliopsida</taxon>
        <taxon>eudicotyledons</taxon>
        <taxon>Gunneridae</taxon>
        <taxon>Pentapetalae</taxon>
        <taxon>rosids</taxon>
        <taxon>fabids</taxon>
        <taxon>Rosales</taxon>
        <taxon>Cannabaceae</taxon>
        <taxon>Cannabis</taxon>
    </lineage>
</organism>
<accession>A0A7J6I9M9</accession>
<dbReference type="InterPro" id="IPR013783">
    <property type="entry name" value="Ig-like_fold"/>
</dbReference>
<protein>
    <recommendedName>
        <fullName evidence="4">AMP-activated protein kinase glycogen-binding domain-containing protein</fullName>
    </recommendedName>
</protein>
<name>A0A7J6I9M9_CANSA</name>
<evidence type="ECO:0000256" key="1">
    <source>
        <dbReference type="SAM" id="Coils"/>
    </source>
</evidence>
<dbReference type="Proteomes" id="UP000583929">
    <property type="component" value="Unassembled WGS sequence"/>
</dbReference>
<dbReference type="AlphaFoldDB" id="A0A7J6I9M9"/>
<dbReference type="CDD" id="cd02859">
    <property type="entry name" value="E_set_AMPKbeta_like_N"/>
    <property type="match status" value="1"/>
</dbReference>
<dbReference type="SUPFAM" id="SSF81296">
    <property type="entry name" value="E set domains"/>
    <property type="match status" value="1"/>
</dbReference>
<feature type="coiled-coil region" evidence="1">
    <location>
        <begin position="470"/>
        <end position="529"/>
    </location>
</feature>
<reference evidence="2 3" key="1">
    <citation type="journal article" date="2020" name="bioRxiv">
        <title>Sequence and annotation of 42 cannabis genomes reveals extensive copy number variation in cannabinoid synthesis and pathogen resistance genes.</title>
        <authorList>
            <person name="Mckernan K.J."/>
            <person name="Helbert Y."/>
            <person name="Kane L.T."/>
            <person name="Ebling H."/>
            <person name="Zhang L."/>
            <person name="Liu B."/>
            <person name="Eaton Z."/>
            <person name="Mclaughlin S."/>
            <person name="Kingan S."/>
            <person name="Baybayan P."/>
            <person name="Concepcion G."/>
            <person name="Jordan M."/>
            <person name="Riva A."/>
            <person name="Barbazuk W."/>
            <person name="Harkins T."/>
        </authorList>
    </citation>
    <scope>NUCLEOTIDE SEQUENCE [LARGE SCALE GENOMIC DNA]</scope>
    <source>
        <strain evidence="3">cv. Jamaican Lion 4</strain>
        <tissue evidence="2">Leaf</tissue>
    </source>
</reference>
<evidence type="ECO:0000313" key="3">
    <source>
        <dbReference type="Proteomes" id="UP000583929"/>
    </source>
</evidence>
<dbReference type="InterPro" id="IPR014756">
    <property type="entry name" value="Ig_E-set"/>
</dbReference>
<dbReference type="PANTHER" id="PTHR47434">
    <property type="entry name" value="PROTEIN PTST HOMOLOG 3, CHLOROPLASTIC"/>
    <property type="match status" value="1"/>
</dbReference>
<dbReference type="Gene3D" id="2.60.40.10">
    <property type="entry name" value="Immunoglobulins"/>
    <property type="match status" value="1"/>
</dbReference>
<dbReference type="EMBL" id="JAATIQ010000004">
    <property type="protein sequence ID" value="KAF4403380.1"/>
    <property type="molecule type" value="Genomic_DNA"/>
</dbReference>
<comment type="caution">
    <text evidence="2">The sequence shown here is derived from an EMBL/GenBank/DDBJ whole genome shotgun (WGS) entry which is preliminary data.</text>
</comment>
<keyword evidence="1" id="KW-0175">Coiled coil</keyword>
<evidence type="ECO:0000313" key="2">
    <source>
        <dbReference type="EMBL" id="KAF4403380.1"/>
    </source>
</evidence>
<gene>
    <name evidence="2" type="ORF">G4B88_008026</name>
</gene>
<sequence>MAATLYHFPTFNSLHPYKLFFLNPNKRQELKLARYTQQNPPHKRCRFRVSSVKKSRKMKDNVELCREIREFMAVVGLPESHVPTMKDFSQRGRSDLAYIVRRRGYKVIGELLASSNKTDSEGFILEKRGNETKDAVDGDGEVKDEEDSVVFGDFPSSIEASVEGNCSSSLVMDVNANSDDYYHVPVEGLEGYNEKGDDINEDGSLANEVSSMENHLASSSIAPVFNSENHVQDEKPGPVEASLYSLEVDNEKGDSVSSNISSGFNTGIHNRGDDLTVGDGMLNTASESADIFPVEEKILQNLQIEDNSNAEDFTLENKTLITEKHLNSSNTDTDFNSDEPSSVPVDLSALSLEEKVANFMHYGHLDTVEDDSYGILSETGTEKSPEYIECVDADEVQAAASTSEHSENVLSGGNEAITLNGSTTKSTEVVVAVAGNCSLRDENLSAEEESAQFNNDWDSETIRKGKPVGISELKFLLHQKEQELSRLREEIEKQKNDLSVLQAKAETEISKAQKLIFEKDAELQAAEETLSGLVEVEITYCGDGETVEVTGTFNGWHHCIKMDQDPQSTATDPSGPRKSKLWSTVLWLYPGVLNLSLMATGRLIQIEKQLPRATYVTTFSELKAERLLQEESKIFNLSSAEVYRYRSGDKVCHVV</sequence>
<proteinExistence type="predicted"/>
<keyword evidence="3" id="KW-1185">Reference proteome</keyword>
<dbReference type="PANTHER" id="PTHR47434:SF2">
    <property type="entry name" value="PROTEIN PTST HOMOLOG 3, CHLOROPLASTIC"/>
    <property type="match status" value="1"/>
</dbReference>
<evidence type="ECO:0008006" key="4">
    <source>
        <dbReference type="Google" id="ProtNLM"/>
    </source>
</evidence>